<keyword evidence="7 11" id="KW-0675">Receptor</keyword>
<organism evidence="11 12">
    <name type="scientific">Echinococcus multilocularis</name>
    <name type="common">Fox tapeworm</name>
    <dbReference type="NCBI Taxonomy" id="6211"/>
    <lineage>
        <taxon>Eukaryota</taxon>
        <taxon>Metazoa</taxon>
        <taxon>Spiralia</taxon>
        <taxon>Lophotrochozoa</taxon>
        <taxon>Platyhelminthes</taxon>
        <taxon>Cestoda</taxon>
        <taxon>Eucestoda</taxon>
        <taxon>Cyclophyllidea</taxon>
        <taxon>Taeniidae</taxon>
        <taxon>Echinococcus</taxon>
    </lineage>
</organism>
<dbReference type="OMA" id="SPRDCEA"/>
<dbReference type="PANTHER" id="PTHR24082:SF283">
    <property type="entry name" value="NUCLEAR HORMONE RECEPTOR HR96"/>
    <property type="match status" value="1"/>
</dbReference>
<accession>A0A068YE72</accession>
<dbReference type="SMART" id="SM00399">
    <property type="entry name" value="ZnF_C4"/>
    <property type="match status" value="1"/>
</dbReference>
<sequence length="944" mass="103258">MYQSDVKPTNLLHLSSAPQPVTAAMSPESSSAAAYMITTSSVAGPGPNLHFPSPLSTDYLQLRGVSDTWQAPPQTPVQPPTSQHHHQHDAWESLPTTTYFSQPHQSPSYTKPRRSQMPPMGCKRSGSGTITAASGKLGFRGLRDEREESCRVINGSNSPRDLGGSLEGMNGSAVTVAAATKKCRVCGDRAVNHNFGQLTCESCKAFFRRNAHKDLTCTSKSGEHVVSPSTRRECPACRLKRCFLIGMRPDLIQVRKKDGTKPRWLDKYPAAAQVHEHHVGRSEISKMSRLKQNPSPGDSSHRDPYALTYSRYTEAPHQPGGGQLMKGVRSFETYPPETPYIAPQSAVASRPLPPTPVLQNNGGMYEENGRGISAVLGGEVDPALSEFQIKTELSSPQYRIPDCVVLTNPLADENARQKSSTWNHSIVNNFTLPISNSNWLQPHSSYHTSQFQNGGIVLLDSFNSEHSLLSNLQFQERPTFASLDPYASLPPTRSRSGASSGSTASPSVAFSMPNFGSCCTEPMLGNFDSNVLKPATSEWIPKPESEARGVYLQDLSPFKNKALSSGTTNLRQPLLSSVEGDQWFNRLTKAWRTAWRDGVFPNPSQVRIPLDLTESTEDWRLTLANLWSDLLLRRVADFASGLFHTLHPKSSIDFRLSSALLGWIFKNRLVNCVPIILANALLRSSELNATSSSPAPQSQNQQNELDDGGSSPRSPRDCEASSGGTSHASPRVNGGGRAATPTWSVSFQVAPQHRVFINLSQLNAKLAENHTTSSYPMLQYLDAYVCELNKFLTGQTLLLAAYMAIKLTEPPTPGELIQNPPSDADVQLINSLNVNFLHLFGMAADHVASSIVNGELCDSLQTQAKAMNDAICRRTKLPDFLSWSRQFDENMKSLLYDVWNISRHQPQAFISPGLAALCSDSNSSPLKLLHLLSGPTSDEALDVG</sequence>
<gene>
    <name evidence="11" type="ORF">EmuJ_001078800</name>
</gene>
<feature type="compositionally biased region" description="Basic and acidic residues" evidence="9">
    <location>
        <begin position="275"/>
        <end position="286"/>
    </location>
</feature>
<dbReference type="SUPFAM" id="SSF57716">
    <property type="entry name" value="Glucocorticoid receptor-like (DNA-binding domain)"/>
    <property type="match status" value="1"/>
</dbReference>
<keyword evidence="2" id="KW-0863">Zinc-finger</keyword>
<dbReference type="GO" id="GO:0000978">
    <property type="term" value="F:RNA polymerase II cis-regulatory region sequence-specific DNA binding"/>
    <property type="evidence" value="ECO:0007669"/>
    <property type="project" value="TreeGrafter"/>
</dbReference>
<keyword evidence="5" id="KW-0238">DNA-binding</keyword>
<evidence type="ECO:0000256" key="7">
    <source>
        <dbReference type="ARBA" id="ARBA00023170"/>
    </source>
</evidence>
<dbReference type="Proteomes" id="UP000017246">
    <property type="component" value="Unassembled WGS sequence"/>
</dbReference>
<evidence type="ECO:0000313" key="12">
    <source>
        <dbReference type="Proteomes" id="UP000017246"/>
    </source>
</evidence>
<dbReference type="GO" id="GO:0045944">
    <property type="term" value="P:positive regulation of transcription by RNA polymerase II"/>
    <property type="evidence" value="ECO:0007669"/>
    <property type="project" value="TreeGrafter"/>
</dbReference>
<evidence type="ECO:0000256" key="4">
    <source>
        <dbReference type="ARBA" id="ARBA00023015"/>
    </source>
</evidence>
<feature type="compositionally biased region" description="Polar residues" evidence="9">
    <location>
        <begin position="94"/>
        <end position="109"/>
    </location>
</feature>
<dbReference type="PROSITE" id="PS51030">
    <property type="entry name" value="NUCLEAR_REC_DBD_2"/>
    <property type="match status" value="1"/>
</dbReference>
<evidence type="ECO:0000313" key="11">
    <source>
        <dbReference type="EMBL" id="CDS43059.1"/>
    </source>
</evidence>
<dbReference type="EMBL" id="LN902842">
    <property type="protein sequence ID" value="CDS43059.1"/>
    <property type="molecule type" value="Genomic_DNA"/>
</dbReference>
<evidence type="ECO:0000259" key="10">
    <source>
        <dbReference type="PROSITE" id="PS51030"/>
    </source>
</evidence>
<dbReference type="InterPro" id="IPR001628">
    <property type="entry name" value="Znf_hrmn_rcpt"/>
</dbReference>
<dbReference type="GO" id="GO:0000122">
    <property type="term" value="P:negative regulation of transcription by RNA polymerase II"/>
    <property type="evidence" value="ECO:0007669"/>
    <property type="project" value="TreeGrafter"/>
</dbReference>
<dbReference type="OrthoDB" id="5850793at2759"/>
<dbReference type="STRING" id="6211.A0A068YE72"/>
<keyword evidence="4" id="KW-0805">Transcription regulation</keyword>
<keyword evidence="3" id="KW-0862">Zinc</keyword>
<evidence type="ECO:0000256" key="8">
    <source>
        <dbReference type="ARBA" id="ARBA00023242"/>
    </source>
</evidence>
<reference evidence="11" key="2">
    <citation type="submission" date="2015-11" db="EMBL/GenBank/DDBJ databases">
        <authorList>
            <person name="Zhang Y."/>
            <person name="Guo Z."/>
        </authorList>
    </citation>
    <scope>NUCLEOTIDE SEQUENCE</scope>
</reference>
<dbReference type="Gene3D" id="3.30.50.10">
    <property type="entry name" value="Erythroid Transcription Factor GATA-1, subunit A"/>
    <property type="match status" value="1"/>
</dbReference>
<dbReference type="InterPro" id="IPR050234">
    <property type="entry name" value="Nuclear_hormone_rcpt_NR1"/>
</dbReference>
<dbReference type="GO" id="GO:0008270">
    <property type="term" value="F:zinc ion binding"/>
    <property type="evidence" value="ECO:0007669"/>
    <property type="project" value="UniProtKB-KW"/>
</dbReference>
<evidence type="ECO:0000256" key="6">
    <source>
        <dbReference type="ARBA" id="ARBA00023163"/>
    </source>
</evidence>
<keyword evidence="8" id="KW-0539">Nucleus</keyword>
<feature type="domain" description="Nuclear receptor" evidence="10">
    <location>
        <begin position="180"/>
        <end position="254"/>
    </location>
</feature>
<reference evidence="11" key="1">
    <citation type="journal article" date="2013" name="Nature">
        <title>The genomes of four tapeworm species reveal adaptations to parasitism.</title>
        <authorList>
            <person name="Tsai I.J."/>
            <person name="Zarowiecki M."/>
            <person name="Holroyd N."/>
            <person name="Garciarrubio A."/>
            <person name="Sanchez-Flores A."/>
            <person name="Brooks K.L."/>
            <person name="Tracey A."/>
            <person name="Bobes R.J."/>
            <person name="Fragoso G."/>
            <person name="Sciutto E."/>
            <person name="Aslett M."/>
            <person name="Beasley H."/>
            <person name="Bennett H.M."/>
            <person name="Cai J."/>
            <person name="Camicia F."/>
            <person name="Clark R."/>
            <person name="Cucher M."/>
            <person name="De Silva N."/>
            <person name="Day T.A."/>
            <person name="Deplazes P."/>
            <person name="Estrada K."/>
            <person name="Fernandez C."/>
            <person name="Holland P.W."/>
            <person name="Hou J."/>
            <person name="Hu S."/>
            <person name="Huckvale T."/>
            <person name="Hung S.S."/>
            <person name="Kamenetzky L."/>
            <person name="Keane J.A."/>
            <person name="Kiss F."/>
            <person name="Koziol U."/>
            <person name="Lambert O."/>
            <person name="Liu K."/>
            <person name="Luo X."/>
            <person name="Luo Y."/>
            <person name="Macchiaroli N."/>
            <person name="Nichol S."/>
            <person name="Paps J."/>
            <person name="Parkinson J."/>
            <person name="Pouchkina-Stantcheva N."/>
            <person name="Riddiford N."/>
            <person name="Rosenzvit M."/>
            <person name="Salinas G."/>
            <person name="Wasmuth J.D."/>
            <person name="Zamanian M."/>
            <person name="Zheng Y."/>
            <person name="Cai X."/>
            <person name="Soberon X."/>
            <person name="Olson P.D."/>
            <person name="Laclette J.P."/>
            <person name="Brehm K."/>
            <person name="Berriman M."/>
            <person name="Garciarrubio A."/>
            <person name="Bobes R.J."/>
            <person name="Fragoso G."/>
            <person name="Sanchez-Flores A."/>
            <person name="Estrada K."/>
            <person name="Cevallos M.A."/>
            <person name="Morett E."/>
            <person name="Gonzalez V."/>
            <person name="Portillo T."/>
            <person name="Ochoa-Leyva A."/>
            <person name="Jose M.V."/>
            <person name="Sciutto E."/>
            <person name="Landa A."/>
            <person name="Jimenez L."/>
            <person name="Valdes V."/>
            <person name="Carrero J.C."/>
            <person name="Larralde C."/>
            <person name="Morales-Montor J."/>
            <person name="Limon-Lason J."/>
            <person name="Soberon X."/>
            <person name="Laclette J.P."/>
        </authorList>
    </citation>
    <scope>NUCLEOTIDE SEQUENCE [LARGE SCALE GENOMIC DNA]</scope>
</reference>
<dbReference type="GO" id="GO:0004879">
    <property type="term" value="F:nuclear receptor activity"/>
    <property type="evidence" value="ECO:0007669"/>
    <property type="project" value="TreeGrafter"/>
</dbReference>
<feature type="region of interest" description="Disordered" evidence="9">
    <location>
        <begin position="689"/>
        <end position="739"/>
    </location>
</feature>
<dbReference type="PANTHER" id="PTHR24082">
    <property type="entry name" value="NUCLEAR HORMONE RECEPTOR"/>
    <property type="match status" value="1"/>
</dbReference>
<dbReference type="InterPro" id="IPR013088">
    <property type="entry name" value="Znf_NHR/GATA"/>
</dbReference>
<evidence type="ECO:0000256" key="5">
    <source>
        <dbReference type="ARBA" id="ARBA00023125"/>
    </source>
</evidence>
<dbReference type="PRINTS" id="PR00047">
    <property type="entry name" value="STROIDFINGER"/>
</dbReference>
<dbReference type="PROSITE" id="PS00031">
    <property type="entry name" value="NUCLEAR_REC_DBD_1"/>
    <property type="match status" value="1"/>
</dbReference>
<feature type="region of interest" description="Disordered" evidence="9">
    <location>
        <begin position="275"/>
        <end position="304"/>
    </location>
</feature>
<name>A0A068YE72_ECHMU</name>
<evidence type="ECO:0000256" key="9">
    <source>
        <dbReference type="SAM" id="MobiDB-lite"/>
    </source>
</evidence>
<feature type="compositionally biased region" description="Low complexity" evidence="9">
    <location>
        <begin position="691"/>
        <end position="703"/>
    </location>
</feature>
<keyword evidence="1" id="KW-0479">Metal-binding</keyword>
<dbReference type="AlphaFoldDB" id="A0A068YE72"/>
<evidence type="ECO:0000256" key="3">
    <source>
        <dbReference type="ARBA" id="ARBA00022833"/>
    </source>
</evidence>
<protein>
    <submittedName>
        <fullName evidence="11">Nuclear hormone receptor HR96</fullName>
    </submittedName>
</protein>
<feature type="region of interest" description="Disordered" evidence="9">
    <location>
        <begin position="68"/>
        <end position="130"/>
    </location>
</feature>
<dbReference type="Pfam" id="PF00105">
    <property type="entry name" value="zf-C4"/>
    <property type="match status" value="1"/>
</dbReference>
<evidence type="ECO:0000256" key="2">
    <source>
        <dbReference type="ARBA" id="ARBA00022771"/>
    </source>
</evidence>
<evidence type="ECO:0000256" key="1">
    <source>
        <dbReference type="ARBA" id="ARBA00022723"/>
    </source>
</evidence>
<keyword evidence="12" id="KW-1185">Reference proteome</keyword>
<dbReference type="GO" id="GO:0030154">
    <property type="term" value="P:cell differentiation"/>
    <property type="evidence" value="ECO:0007669"/>
    <property type="project" value="TreeGrafter"/>
</dbReference>
<keyword evidence="6" id="KW-0804">Transcription</keyword>
<proteinExistence type="predicted"/>